<keyword evidence="5" id="KW-1185">Reference proteome</keyword>
<dbReference type="OrthoDB" id="9797456at2"/>
<accession>A0A1Y6BT64</accession>
<gene>
    <name evidence="4" type="ORF">SAMN06296036_10892</name>
</gene>
<dbReference type="AlphaFoldDB" id="A0A1Y6BT64"/>
<dbReference type="PANTHER" id="PTHR43626:SF4">
    <property type="entry name" value="GCN5-RELATED N-ACETYLTRANSFERASE 2, CHLOROPLASTIC"/>
    <property type="match status" value="1"/>
</dbReference>
<dbReference type="RefSeq" id="WP_132318962.1">
    <property type="nucleotide sequence ID" value="NZ_FWZT01000008.1"/>
</dbReference>
<dbReference type="InterPro" id="IPR016181">
    <property type="entry name" value="Acyl_CoA_acyltransferase"/>
</dbReference>
<reference evidence="5" key="1">
    <citation type="submission" date="2017-04" db="EMBL/GenBank/DDBJ databases">
        <authorList>
            <person name="Varghese N."/>
            <person name="Submissions S."/>
        </authorList>
    </citation>
    <scope>NUCLEOTIDE SEQUENCE [LARGE SCALE GENOMIC DNA]</scope>
    <source>
        <strain evidence="5">RKEM611</strain>
    </source>
</reference>
<name>A0A1Y6BT64_9BACT</name>
<sequence length="134" mass="15060">MLKIQYSGEVKAIDLNKLFTKCNWEASQRSLARTEQYLRTAAKLVGAFYDGELVGFGRLGFDGYVATLSDIIVNPSFRRRKVASNMMTELIDQARQLDAIAVSLLDQSSIEGFYEQFGFKVVNPCPGLMFKSIM</sequence>
<evidence type="ECO:0000259" key="3">
    <source>
        <dbReference type="PROSITE" id="PS51186"/>
    </source>
</evidence>
<keyword evidence="1 4" id="KW-0808">Transferase</keyword>
<protein>
    <submittedName>
        <fullName evidence="4">Acetyltransferase (GNAT) domain-containing protein</fullName>
    </submittedName>
</protein>
<dbReference type="SUPFAM" id="SSF55729">
    <property type="entry name" value="Acyl-CoA N-acyltransferases (Nat)"/>
    <property type="match status" value="1"/>
</dbReference>
<evidence type="ECO:0000256" key="1">
    <source>
        <dbReference type="ARBA" id="ARBA00022679"/>
    </source>
</evidence>
<feature type="domain" description="N-acetyltransferase" evidence="3">
    <location>
        <begin position="2"/>
        <end position="134"/>
    </location>
</feature>
<evidence type="ECO:0000313" key="5">
    <source>
        <dbReference type="Proteomes" id="UP000192907"/>
    </source>
</evidence>
<dbReference type="PANTHER" id="PTHR43626">
    <property type="entry name" value="ACYL-COA N-ACYLTRANSFERASE"/>
    <property type="match status" value="1"/>
</dbReference>
<dbReference type="STRING" id="1513793.SAMN06296036_10892"/>
<dbReference type="Pfam" id="PF00583">
    <property type="entry name" value="Acetyltransf_1"/>
    <property type="match status" value="1"/>
</dbReference>
<dbReference type="Proteomes" id="UP000192907">
    <property type="component" value="Unassembled WGS sequence"/>
</dbReference>
<dbReference type="GO" id="GO:0008080">
    <property type="term" value="F:N-acetyltransferase activity"/>
    <property type="evidence" value="ECO:0007669"/>
    <property type="project" value="InterPro"/>
</dbReference>
<evidence type="ECO:0000256" key="2">
    <source>
        <dbReference type="ARBA" id="ARBA00023315"/>
    </source>
</evidence>
<dbReference type="CDD" id="cd04301">
    <property type="entry name" value="NAT_SF"/>
    <property type="match status" value="1"/>
</dbReference>
<dbReference type="EMBL" id="FWZT01000008">
    <property type="protein sequence ID" value="SMF25753.1"/>
    <property type="molecule type" value="Genomic_DNA"/>
</dbReference>
<dbReference type="InterPro" id="IPR000182">
    <property type="entry name" value="GNAT_dom"/>
</dbReference>
<dbReference type="InterPro" id="IPR045039">
    <property type="entry name" value="NSI-like"/>
</dbReference>
<keyword evidence="2" id="KW-0012">Acyltransferase</keyword>
<dbReference type="GO" id="GO:0005737">
    <property type="term" value="C:cytoplasm"/>
    <property type="evidence" value="ECO:0007669"/>
    <property type="project" value="TreeGrafter"/>
</dbReference>
<proteinExistence type="predicted"/>
<evidence type="ECO:0000313" key="4">
    <source>
        <dbReference type="EMBL" id="SMF25753.1"/>
    </source>
</evidence>
<organism evidence="4 5">
    <name type="scientific">Pseudobacteriovorax antillogorgiicola</name>
    <dbReference type="NCBI Taxonomy" id="1513793"/>
    <lineage>
        <taxon>Bacteria</taxon>
        <taxon>Pseudomonadati</taxon>
        <taxon>Bdellovibrionota</taxon>
        <taxon>Oligoflexia</taxon>
        <taxon>Oligoflexales</taxon>
        <taxon>Pseudobacteriovoracaceae</taxon>
        <taxon>Pseudobacteriovorax</taxon>
    </lineage>
</organism>
<dbReference type="PROSITE" id="PS51186">
    <property type="entry name" value="GNAT"/>
    <property type="match status" value="1"/>
</dbReference>
<dbReference type="Gene3D" id="3.40.630.30">
    <property type="match status" value="1"/>
</dbReference>